<comment type="caution">
    <text evidence="1">The sequence shown here is derived from an EMBL/GenBank/DDBJ whole genome shotgun (WGS) entry which is preliminary data.</text>
</comment>
<dbReference type="AlphaFoldDB" id="A0ABD4XGP0"/>
<sequence>MQEVQMCQENKLVQCAVIRQLLQSSRDIPEQTVCQLIASLESMVAGQQEIFVGQVYDSCVYWIGCGDVCSETKLTFATPDVRNKFASSFEVACRKIGLRIHRSY</sequence>
<dbReference type="RefSeq" id="WP_277361926.1">
    <property type="nucleotide sequence ID" value="NZ_CP098365.1"/>
</dbReference>
<dbReference type="GeneID" id="93949945"/>
<organism evidence="1 2">
    <name type="scientific">Weissella paramesenteroides</name>
    <name type="common">Leuconostoc paramesenteroides</name>
    <dbReference type="NCBI Taxonomy" id="1249"/>
    <lineage>
        <taxon>Bacteria</taxon>
        <taxon>Bacillati</taxon>
        <taxon>Bacillota</taxon>
        <taxon>Bacilli</taxon>
        <taxon>Lactobacillales</taxon>
        <taxon>Lactobacillaceae</taxon>
        <taxon>Weissella</taxon>
    </lineage>
</organism>
<name>A0ABD4XGP0_WEIPA</name>
<evidence type="ECO:0000313" key="1">
    <source>
        <dbReference type="EMBL" id="MDF8370453.1"/>
    </source>
</evidence>
<evidence type="ECO:0000313" key="2">
    <source>
        <dbReference type="Proteomes" id="UP001215461"/>
    </source>
</evidence>
<reference evidence="1 2" key="1">
    <citation type="submission" date="2020-03" db="EMBL/GenBank/DDBJ databases">
        <title>Comparative genomics of Weissella paramesenteroides.</title>
        <authorList>
            <person name="Kant R."/>
            <person name="Takala T."/>
            <person name="Saris P."/>
        </authorList>
    </citation>
    <scope>NUCLEOTIDE SEQUENCE [LARGE SCALE GENOMIC DNA]</scope>
    <source>
        <strain evidence="1 2">SJ27-4</strain>
    </source>
</reference>
<accession>A0ABD4XGP0</accession>
<proteinExistence type="predicted"/>
<protein>
    <submittedName>
        <fullName evidence="1">Uncharacterized protein</fullName>
    </submittedName>
</protein>
<gene>
    <name evidence="1" type="ORF">G9403_02095</name>
</gene>
<dbReference type="EMBL" id="JAANXN010000002">
    <property type="protein sequence ID" value="MDF8370453.1"/>
    <property type="molecule type" value="Genomic_DNA"/>
</dbReference>
<dbReference type="Proteomes" id="UP001215461">
    <property type="component" value="Unassembled WGS sequence"/>
</dbReference>